<dbReference type="RefSeq" id="WP_023069030.1">
    <property type="nucleotide sequence ID" value="NZ_AUZM01000084.1"/>
</dbReference>
<keyword evidence="1 2" id="KW-0808">Transferase</keyword>
<dbReference type="InterPro" id="IPR027417">
    <property type="entry name" value="P-loop_NTPase"/>
</dbReference>
<comment type="caution">
    <text evidence="2">The sequence shown here is derived from an EMBL/GenBank/DDBJ whole genome shotgun (WGS) entry which is preliminary data.</text>
</comment>
<dbReference type="Pfam" id="PF13469">
    <property type="entry name" value="Sulfotransfer_3"/>
    <property type="match status" value="1"/>
</dbReference>
<dbReference type="PANTHER" id="PTHR12788">
    <property type="entry name" value="PROTEIN-TYROSINE SULFOTRANSFERASE 2"/>
    <property type="match status" value="1"/>
</dbReference>
<keyword evidence="3" id="KW-1185">Reference proteome</keyword>
<dbReference type="OrthoDB" id="7062607at2"/>
<dbReference type="SUPFAM" id="SSF52540">
    <property type="entry name" value="P-loop containing nucleoside triphosphate hydrolases"/>
    <property type="match status" value="1"/>
</dbReference>
<sequence length="305" mass="36217">MNKKVVFVLGIGRSGSTLLNYILGSHPDCFDLNEISKLPEIYQNRQRHLHFWEGPGKFWEEKFNPEEMKMLVAGLSNHRVNPYIPLKIERWVRETVGNDQILNPYSLIFSKLDKQVLIDSSKYVDWVSKKLQAKEFRSGQLDGYLIHLIRDGRAVLNSYLRWDKNMTVEDFSKRWSTLMKEDQKYFEQFPSERKMLVRYEELASEPEATIQKICKMLGIEFQTEMLEYWKYDHLGITGNFGTRSLIAKYKGQETESKVEKVHGNYYEKQGFTIKLDLRWKNELDSEKIDQFYSLTNSLNKSYEWD</sequence>
<dbReference type="Gene3D" id="3.40.50.300">
    <property type="entry name" value="P-loop containing nucleotide triphosphate hydrolases"/>
    <property type="match status" value="1"/>
</dbReference>
<accession>U7QCD1</accession>
<dbReference type="AlphaFoldDB" id="U7QCD1"/>
<evidence type="ECO:0000313" key="2">
    <source>
        <dbReference type="EMBL" id="ERT04690.1"/>
    </source>
</evidence>
<proteinExistence type="predicted"/>
<dbReference type="Proteomes" id="UP000017127">
    <property type="component" value="Unassembled WGS sequence"/>
</dbReference>
<evidence type="ECO:0000313" key="3">
    <source>
        <dbReference type="Proteomes" id="UP000017127"/>
    </source>
</evidence>
<evidence type="ECO:0000256" key="1">
    <source>
        <dbReference type="ARBA" id="ARBA00022679"/>
    </source>
</evidence>
<protein>
    <submittedName>
        <fullName evidence="2">Sulfotransferase domain protein</fullName>
    </submittedName>
</protein>
<gene>
    <name evidence="2" type="ORF">M595_5351</name>
</gene>
<dbReference type="EMBL" id="AUZM01000084">
    <property type="protein sequence ID" value="ERT04690.1"/>
    <property type="molecule type" value="Genomic_DNA"/>
</dbReference>
<dbReference type="GO" id="GO:0008476">
    <property type="term" value="F:protein-tyrosine sulfotransferase activity"/>
    <property type="evidence" value="ECO:0007669"/>
    <property type="project" value="InterPro"/>
</dbReference>
<organism evidence="2 3">
    <name type="scientific">Lyngbya aestuarii BL J</name>
    <dbReference type="NCBI Taxonomy" id="1348334"/>
    <lineage>
        <taxon>Bacteria</taxon>
        <taxon>Bacillati</taxon>
        <taxon>Cyanobacteriota</taxon>
        <taxon>Cyanophyceae</taxon>
        <taxon>Oscillatoriophycideae</taxon>
        <taxon>Oscillatoriales</taxon>
        <taxon>Microcoleaceae</taxon>
        <taxon>Lyngbya</taxon>
    </lineage>
</organism>
<dbReference type="PANTHER" id="PTHR12788:SF10">
    <property type="entry name" value="PROTEIN-TYROSINE SULFOTRANSFERASE"/>
    <property type="match status" value="1"/>
</dbReference>
<reference evidence="2 3" key="1">
    <citation type="journal article" date="2013" name="Front. Microbiol.">
        <title>Comparative genomic analyses of the cyanobacterium, Lyngbya aestuarii BL J, a powerful hydrogen producer.</title>
        <authorList>
            <person name="Kothari A."/>
            <person name="Vaughn M."/>
            <person name="Garcia-Pichel F."/>
        </authorList>
    </citation>
    <scope>NUCLEOTIDE SEQUENCE [LARGE SCALE GENOMIC DNA]</scope>
    <source>
        <strain evidence="2 3">BL J</strain>
    </source>
</reference>
<dbReference type="InterPro" id="IPR026634">
    <property type="entry name" value="TPST-like"/>
</dbReference>
<name>U7QCD1_9CYAN</name>